<evidence type="ECO:0000313" key="3">
    <source>
        <dbReference type="Proteomes" id="UP001057532"/>
    </source>
</evidence>
<name>A0ABY5C418_9LACO</name>
<evidence type="ECO:0000256" key="1">
    <source>
        <dbReference type="SAM" id="Phobius"/>
    </source>
</evidence>
<keyword evidence="1" id="KW-0812">Transmembrane</keyword>
<reference evidence="2" key="1">
    <citation type="submission" date="2022-05" db="EMBL/GenBank/DDBJ databases">
        <authorList>
            <person name="Oliphant S.A."/>
            <person name="Watson-Haigh N.S."/>
            <person name="Sumby K.M."/>
            <person name="Gardner J.M."/>
            <person name="Jiranek V."/>
        </authorList>
    </citation>
    <scope>NUCLEOTIDE SEQUENCE</scope>
    <source>
        <strain evidence="2">Ru20-1</strain>
    </source>
</reference>
<evidence type="ECO:0000313" key="2">
    <source>
        <dbReference type="EMBL" id="USS93519.1"/>
    </source>
</evidence>
<accession>A0ABY5C418</accession>
<protein>
    <submittedName>
        <fullName evidence="2">ABC-2 family transporter protein</fullName>
    </submittedName>
</protein>
<feature type="transmembrane region" description="Helical" evidence="1">
    <location>
        <begin position="142"/>
        <end position="163"/>
    </location>
</feature>
<dbReference type="Proteomes" id="UP001057532">
    <property type="component" value="Chromosome"/>
</dbReference>
<dbReference type="PANTHER" id="PTHR36833:SF2">
    <property type="entry name" value="SLR0610 PROTEIN"/>
    <property type="match status" value="1"/>
</dbReference>
<gene>
    <name evidence="2" type="ORF">M8332_01255</name>
</gene>
<dbReference type="InterPro" id="IPR010390">
    <property type="entry name" value="ABC-2_transporter-like"/>
</dbReference>
<dbReference type="RefSeq" id="WP_252780372.1">
    <property type="nucleotide sequence ID" value="NZ_CP097478.1"/>
</dbReference>
<feature type="transmembrane region" description="Helical" evidence="1">
    <location>
        <begin position="60"/>
        <end position="81"/>
    </location>
</feature>
<keyword evidence="1" id="KW-1133">Transmembrane helix</keyword>
<dbReference type="PANTHER" id="PTHR36833">
    <property type="entry name" value="SLR0610 PROTEIN-RELATED"/>
    <property type="match status" value="1"/>
</dbReference>
<keyword evidence="3" id="KW-1185">Reference proteome</keyword>
<feature type="transmembrane region" description="Helical" evidence="1">
    <location>
        <begin position="197"/>
        <end position="216"/>
    </location>
</feature>
<feature type="transmembrane region" description="Helical" evidence="1">
    <location>
        <begin position="228"/>
        <end position="248"/>
    </location>
</feature>
<keyword evidence="1" id="KW-0472">Membrane</keyword>
<feature type="transmembrane region" description="Helical" evidence="1">
    <location>
        <begin position="115"/>
        <end position="135"/>
    </location>
</feature>
<dbReference type="EMBL" id="CP097478">
    <property type="protein sequence ID" value="USS93519.1"/>
    <property type="molecule type" value="Genomic_DNA"/>
</dbReference>
<proteinExistence type="predicted"/>
<sequence length="258" mass="28958">MSLRLYWVLVQQSFKIFLTYRLTSSLVVLFGFLFTTIEVAAGLVYYSFANRIGGLTFLQYEILIMSLTSITTTYQFLFIGAHESLATDLVAGNLDYLFFRPVASYWYYALRQLDFSSGVNLLVYLPVTLGLLASFHLSPTAWGLVFAIYVVGVWFVFALNQIVVELAFWYDQLTALNGVPEDLIAAAGRPLRIYPRWLQLILLTVIPVLALSNGIVTTTVKQRTASEMLMALAIVTAVLLLISGRLWHRGTAHYVSAN</sequence>
<feature type="transmembrane region" description="Helical" evidence="1">
    <location>
        <begin position="26"/>
        <end position="48"/>
    </location>
</feature>
<organism evidence="2 3">
    <name type="scientific">Fructilactobacillus ixorae</name>
    <dbReference type="NCBI Taxonomy" id="1750535"/>
    <lineage>
        <taxon>Bacteria</taxon>
        <taxon>Bacillati</taxon>
        <taxon>Bacillota</taxon>
        <taxon>Bacilli</taxon>
        <taxon>Lactobacillales</taxon>
        <taxon>Lactobacillaceae</taxon>
        <taxon>Fructilactobacillus</taxon>
    </lineage>
</organism>
<dbReference type="Pfam" id="PF06182">
    <property type="entry name" value="ABC2_membrane_6"/>
    <property type="match status" value="1"/>
</dbReference>